<dbReference type="PATRIC" id="fig|1423769.4.peg.1254"/>
<name>A0A0R1QIK0_9LACO</name>
<dbReference type="InterPro" id="IPR032083">
    <property type="entry name" value="DUF4811"/>
</dbReference>
<keyword evidence="1" id="KW-1133">Transmembrane helix</keyword>
<keyword evidence="1" id="KW-0472">Membrane</keyword>
<organism evidence="2 3">
    <name type="scientific">Lacticaseibacillus manihotivorans DSM 13343 = JCM 12514</name>
    <dbReference type="NCBI Taxonomy" id="1423769"/>
    <lineage>
        <taxon>Bacteria</taxon>
        <taxon>Bacillati</taxon>
        <taxon>Bacillota</taxon>
        <taxon>Bacilli</taxon>
        <taxon>Lactobacillales</taxon>
        <taxon>Lactobacillaceae</taxon>
        <taxon>Lacticaseibacillus</taxon>
    </lineage>
</organism>
<sequence length="159" mass="16994">MILILFVLAALGFFYHRVLDTHGRPRTIGSWATGLVIVISVCAIAANDAWHFGMHETTSTTTTALVGKTVVKHELGTNGKMSAYGFATAAGQQKAAPSLTTSTQLQRGAADASLVTRTTRLKFNSKFAEVMYAGSGLDGKLIAKHITLKVPSSWQVITK</sequence>
<reference evidence="2 3" key="1">
    <citation type="journal article" date="2015" name="Genome Announc.">
        <title>Expanding the biotechnology potential of lactobacilli through comparative genomics of 213 strains and associated genera.</title>
        <authorList>
            <person name="Sun Z."/>
            <person name="Harris H.M."/>
            <person name="McCann A."/>
            <person name="Guo C."/>
            <person name="Argimon S."/>
            <person name="Zhang W."/>
            <person name="Yang X."/>
            <person name="Jeffery I.B."/>
            <person name="Cooney J.C."/>
            <person name="Kagawa T.F."/>
            <person name="Liu W."/>
            <person name="Song Y."/>
            <person name="Salvetti E."/>
            <person name="Wrobel A."/>
            <person name="Rasinkangas P."/>
            <person name="Parkhill J."/>
            <person name="Rea M.C."/>
            <person name="O'Sullivan O."/>
            <person name="Ritari J."/>
            <person name="Douillard F.P."/>
            <person name="Paul Ross R."/>
            <person name="Yang R."/>
            <person name="Briner A.E."/>
            <person name="Felis G.E."/>
            <person name="de Vos W.M."/>
            <person name="Barrangou R."/>
            <person name="Klaenhammer T.R."/>
            <person name="Caufield P.W."/>
            <person name="Cui Y."/>
            <person name="Zhang H."/>
            <person name="O'Toole P.W."/>
        </authorList>
    </citation>
    <scope>NUCLEOTIDE SEQUENCE [LARGE SCALE GENOMIC DNA]</scope>
    <source>
        <strain evidence="2 3">DSM 13343</strain>
    </source>
</reference>
<dbReference type="Proteomes" id="UP000051790">
    <property type="component" value="Unassembled WGS sequence"/>
</dbReference>
<gene>
    <name evidence="2" type="ORF">FD01_GL001162</name>
</gene>
<dbReference type="EMBL" id="AZEU01000156">
    <property type="protein sequence ID" value="KRL44369.1"/>
    <property type="molecule type" value="Genomic_DNA"/>
</dbReference>
<accession>A0A0R1QIK0</accession>
<protein>
    <recommendedName>
        <fullName evidence="4">DUF4811 domain-containing protein</fullName>
    </recommendedName>
</protein>
<dbReference type="AlphaFoldDB" id="A0A0R1QIK0"/>
<feature type="transmembrane region" description="Helical" evidence="1">
    <location>
        <begin position="28"/>
        <end position="46"/>
    </location>
</feature>
<evidence type="ECO:0008006" key="4">
    <source>
        <dbReference type="Google" id="ProtNLM"/>
    </source>
</evidence>
<keyword evidence="1" id="KW-0812">Transmembrane</keyword>
<evidence type="ECO:0000313" key="2">
    <source>
        <dbReference type="EMBL" id="KRL44369.1"/>
    </source>
</evidence>
<dbReference type="Pfam" id="PF16069">
    <property type="entry name" value="DUF4811"/>
    <property type="match status" value="1"/>
</dbReference>
<proteinExistence type="predicted"/>
<keyword evidence="3" id="KW-1185">Reference proteome</keyword>
<comment type="caution">
    <text evidence="2">The sequence shown here is derived from an EMBL/GenBank/DDBJ whole genome shotgun (WGS) entry which is preliminary data.</text>
</comment>
<evidence type="ECO:0000313" key="3">
    <source>
        <dbReference type="Proteomes" id="UP000051790"/>
    </source>
</evidence>
<dbReference type="RefSeq" id="WP_056963856.1">
    <property type="nucleotide sequence ID" value="NZ_AZEU01000156.1"/>
</dbReference>
<dbReference type="OrthoDB" id="2300095at2"/>
<evidence type="ECO:0000256" key="1">
    <source>
        <dbReference type="SAM" id="Phobius"/>
    </source>
</evidence>